<feature type="domain" description="SH3" evidence="4">
    <location>
        <begin position="445"/>
        <end position="530"/>
    </location>
</feature>
<keyword evidence="6" id="KW-1185">Reference proteome</keyword>
<feature type="compositionally biased region" description="Pro residues" evidence="3">
    <location>
        <begin position="8"/>
        <end position="17"/>
    </location>
</feature>
<feature type="region of interest" description="Disordered" evidence="3">
    <location>
        <begin position="288"/>
        <end position="339"/>
    </location>
</feature>
<organism evidence="5 6">
    <name type="scientific">Tetrapyrgos nigripes</name>
    <dbReference type="NCBI Taxonomy" id="182062"/>
    <lineage>
        <taxon>Eukaryota</taxon>
        <taxon>Fungi</taxon>
        <taxon>Dikarya</taxon>
        <taxon>Basidiomycota</taxon>
        <taxon>Agaricomycotina</taxon>
        <taxon>Agaricomycetes</taxon>
        <taxon>Agaricomycetidae</taxon>
        <taxon>Agaricales</taxon>
        <taxon>Marasmiineae</taxon>
        <taxon>Marasmiaceae</taxon>
        <taxon>Tetrapyrgos</taxon>
    </lineage>
</organism>
<feature type="region of interest" description="Disordered" evidence="3">
    <location>
        <begin position="354"/>
        <end position="447"/>
    </location>
</feature>
<dbReference type="OrthoDB" id="19092at2759"/>
<evidence type="ECO:0000313" key="6">
    <source>
        <dbReference type="Proteomes" id="UP000559256"/>
    </source>
</evidence>
<feature type="compositionally biased region" description="Polar residues" evidence="3">
    <location>
        <begin position="25"/>
        <end position="49"/>
    </location>
</feature>
<name>A0A8H5FG08_9AGAR</name>
<feature type="region of interest" description="Disordered" evidence="3">
    <location>
        <begin position="1"/>
        <end position="201"/>
    </location>
</feature>
<dbReference type="AlphaFoldDB" id="A0A8H5FG08"/>
<dbReference type="PROSITE" id="PS50002">
    <property type="entry name" value="SH3"/>
    <property type="match status" value="1"/>
</dbReference>
<reference evidence="5 6" key="1">
    <citation type="journal article" date="2020" name="ISME J.">
        <title>Uncovering the hidden diversity of litter-decomposition mechanisms in mushroom-forming fungi.</title>
        <authorList>
            <person name="Floudas D."/>
            <person name="Bentzer J."/>
            <person name="Ahren D."/>
            <person name="Johansson T."/>
            <person name="Persson P."/>
            <person name="Tunlid A."/>
        </authorList>
    </citation>
    <scope>NUCLEOTIDE SEQUENCE [LARGE SCALE GENOMIC DNA]</scope>
    <source>
        <strain evidence="5 6">CBS 291.85</strain>
    </source>
</reference>
<evidence type="ECO:0000259" key="4">
    <source>
        <dbReference type="PROSITE" id="PS50002"/>
    </source>
</evidence>
<dbReference type="Proteomes" id="UP000559256">
    <property type="component" value="Unassembled WGS sequence"/>
</dbReference>
<dbReference type="SMART" id="SM00326">
    <property type="entry name" value="SH3"/>
    <property type="match status" value="1"/>
</dbReference>
<evidence type="ECO:0000313" key="5">
    <source>
        <dbReference type="EMBL" id="KAF5335429.1"/>
    </source>
</evidence>
<feature type="compositionally biased region" description="Gly residues" evidence="3">
    <location>
        <begin position="366"/>
        <end position="378"/>
    </location>
</feature>
<gene>
    <name evidence="5" type="ORF">D9758_016913</name>
</gene>
<dbReference type="SUPFAM" id="SSF50044">
    <property type="entry name" value="SH3-domain"/>
    <property type="match status" value="1"/>
</dbReference>
<dbReference type="EMBL" id="JAACJM010000243">
    <property type="protein sequence ID" value="KAF5335429.1"/>
    <property type="molecule type" value="Genomic_DNA"/>
</dbReference>
<proteinExistence type="predicted"/>
<dbReference type="InterPro" id="IPR001452">
    <property type="entry name" value="SH3_domain"/>
</dbReference>
<comment type="caution">
    <text evidence="5">The sequence shown here is derived from an EMBL/GenBank/DDBJ whole genome shotgun (WGS) entry which is preliminary data.</text>
</comment>
<evidence type="ECO:0000256" key="2">
    <source>
        <dbReference type="PROSITE-ProRule" id="PRU00192"/>
    </source>
</evidence>
<accession>A0A8H5FG08</accession>
<feature type="region of interest" description="Disordered" evidence="3">
    <location>
        <begin position="497"/>
        <end position="536"/>
    </location>
</feature>
<dbReference type="Gene3D" id="2.30.30.40">
    <property type="entry name" value="SH3 Domains"/>
    <property type="match status" value="1"/>
</dbReference>
<keyword evidence="1 2" id="KW-0728">SH3 domain</keyword>
<dbReference type="InterPro" id="IPR036028">
    <property type="entry name" value="SH3-like_dom_sf"/>
</dbReference>
<feature type="compositionally biased region" description="Polar residues" evidence="3">
    <location>
        <begin position="104"/>
        <end position="113"/>
    </location>
</feature>
<feature type="compositionally biased region" description="Acidic residues" evidence="3">
    <location>
        <begin position="400"/>
        <end position="413"/>
    </location>
</feature>
<evidence type="ECO:0000256" key="1">
    <source>
        <dbReference type="ARBA" id="ARBA00022443"/>
    </source>
</evidence>
<feature type="compositionally biased region" description="Low complexity" evidence="3">
    <location>
        <begin position="50"/>
        <end position="95"/>
    </location>
</feature>
<feature type="compositionally biased region" description="Low complexity" evidence="3">
    <location>
        <begin position="354"/>
        <end position="365"/>
    </location>
</feature>
<evidence type="ECO:0000256" key="3">
    <source>
        <dbReference type="SAM" id="MobiDB-lite"/>
    </source>
</evidence>
<protein>
    <recommendedName>
        <fullName evidence="4">SH3 domain-containing protein</fullName>
    </recommendedName>
</protein>
<feature type="compositionally biased region" description="Acidic residues" evidence="3">
    <location>
        <begin position="422"/>
        <end position="442"/>
    </location>
</feature>
<sequence>MPESSVKHPPPGLPLGSPPRHQKKLSNSTTPTPMSPAFTPTTPTPHNYESTPTTTTSKSRPTSLATTTTTTTSRPSSLTASNATPSNPSTPSSPAFFQHKPNRDSTASNVSGISTLSSSRPAPPSPAMSRRTSTMGDAPPTATGLLSRSNSNAGAGGGKRKSGRESLGTASAFGPGLPTQDENSEVADTTITPTHLPPNHLPKLPQFPNQTQSHILLRASIKIRDFAYPEDDPRFWGRGLPPDDGVKKTHAHANAHVPKQNRLRVLNKALMGEEGYRLWKEERRRMRAEVKEDKETPMATTTTPDHRRTSLAWSSASEASGFADDDDDDDGGWGGGGGGSGFKFGMGRFSWTIGSGSSSSATRSGFGTGERTTGGPGAGYPTRKDLARNFGGGGVGMEDSSGESDDTEEDESQDGVFYDAQDGNEEYYDQDEETYSDTDDPDPPLYPGLYRSLYAFEPEGSAELPLVENQIVRVVGRGGGVGWAVVLKGSWTLGEDGIWKNEPGSDVGHGGNGEEKHGLVPESYLEPVRLDLDDEE</sequence>